<protein>
    <submittedName>
        <fullName evidence="1">Uncharacterized protein</fullName>
    </submittedName>
</protein>
<evidence type="ECO:0000313" key="1">
    <source>
        <dbReference type="EMBL" id="KRZ69121.1"/>
    </source>
</evidence>
<comment type="caution">
    <text evidence="1">The sequence shown here is derived from an EMBL/GenBank/DDBJ whole genome shotgun (WGS) entry which is preliminary data.</text>
</comment>
<name>A0A0V1MBA7_9BILA</name>
<evidence type="ECO:0000313" key="2">
    <source>
        <dbReference type="Proteomes" id="UP000054843"/>
    </source>
</evidence>
<organism evidence="1 2">
    <name type="scientific">Trichinella papuae</name>
    <dbReference type="NCBI Taxonomy" id="268474"/>
    <lineage>
        <taxon>Eukaryota</taxon>
        <taxon>Metazoa</taxon>
        <taxon>Ecdysozoa</taxon>
        <taxon>Nematoda</taxon>
        <taxon>Enoplea</taxon>
        <taxon>Dorylaimia</taxon>
        <taxon>Trichinellida</taxon>
        <taxon>Trichinellidae</taxon>
        <taxon>Trichinella</taxon>
    </lineage>
</organism>
<keyword evidence="2" id="KW-1185">Reference proteome</keyword>
<dbReference type="EMBL" id="JYDO01000144">
    <property type="protein sequence ID" value="KRZ69121.1"/>
    <property type="molecule type" value="Genomic_DNA"/>
</dbReference>
<dbReference type="AlphaFoldDB" id="A0A0V1MBA7"/>
<reference evidence="1 2" key="1">
    <citation type="submission" date="2015-01" db="EMBL/GenBank/DDBJ databases">
        <title>Evolution of Trichinella species and genotypes.</title>
        <authorList>
            <person name="Korhonen P.K."/>
            <person name="Edoardo P."/>
            <person name="Giuseppe L.R."/>
            <person name="Gasser R.B."/>
        </authorList>
    </citation>
    <scope>NUCLEOTIDE SEQUENCE [LARGE SCALE GENOMIC DNA]</scope>
    <source>
        <strain evidence="1">ISS1980</strain>
    </source>
</reference>
<sequence>MKPIVGSFTLLYLSDFRLSWNEDSFICSNECELYTGMKCAVQCTQNYFYHLRSDMLTGKSCLLEKMCSPEPGR</sequence>
<accession>A0A0V1MBA7</accession>
<gene>
    <name evidence="1" type="ORF">T10_10812</name>
</gene>
<proteinExistence type="predicted"/>
<dbReference type="Proteomes" id="UP000054843">
    <property type="component" value="Unassembled WGS sequence"/>
</dbReference>